<comment type="caution">
    <text evidence="2">The sequence shown here is derived from an EMBL/GenBank/DDBJ whole genome shotgun (WGS) entry which is preliminary data.</text>
</comment>
<evidence type="ECO:0000256" key="1">
    <source>
        <dbReference type="SAM" id="MobiDB-lite"/>
    </source>
</evidence>
<feature type="region of interest" description="Disordered" evidence="1">
    <location>
        <begin position="181"/>
        <end position="202"/>
    </location>
</feature>
<gene>
    <name evidence="2" type="ORF">LX59_01569</name>
</gene>
<evidence type="ECO:0000313" key="2">
    <source>
        <dbReference type="EMBL" id="TWH71286.1"/>
    </source>
</evidence>
<keyword evidence="3" id="KW-1185">Reference proteome</keyword>
<organism evidence="2 3">
    <name type="scientific">Azomonas agilis</name>
    <dbReference type="NCBI Taxonomy" id="116849"/>
    <lineage>
        <taxon>Bacteria</taxon>
        <taxon>Pseudomonadati</taxon>
        <taxon>Pseudomonadota</taxon>
        <taxon>Gammaproteobacteria</taxon>
        <taxon>Pseudomonadales</taxon>
        <taxon>Pseudomonadaceae</taxon>
        <taxon>Azomonas</taxon>
    </lineage>
</organism>
<sequence>MTLSDEDKNKIHRLFCAAISKEYRTRGRHIRFYDWIFTHNTHWGEAISEILEEGARPCSPEVKEALDNLKSALHKAKTQLKAVAHSYPHIYAGITQTSTSTIHRQMPITEPSTALEPIEEIGLVIQGVCFEQHILNRRTQGKHAIYEALIELWELVTHESIKTSPNSRLVQMLQIATGDGRESISKHLKRKKEKGGQKAPKT</sequence>
<reference evidence="2 3" key="1">
    <citation type="submission" date="2019-07" db="EMBL/GenBank/DDBJ databases">
        <title>Genomic Encyclopedia of Type Strains, Phase I: the one thousand microbial genomes (KMG-I) project.</title>
        <authorList>
            <person name="Kyrpides N."/>
        </authorList>
    </citation>
    <scope>NUCLEOTIDE SEQUENCE [LARGE SCALE GENOMIC DNA]</scope>
    <source>
        <strain evidence="2 3">DSM 375</strain>
    </source>
</reference>
<proteinExistence type="predicted"/>
<accession>A0A562IKE3</accession>
<name>A0A562IKE3_9GAMM</name>
<evidence type="ECO:0000313" key="3">
    <source>
        <dbReference type="Proteomes" id="UP000319627"/>
    </source>
</evidence>
<dbReference type="AlphaFoldDB" id="A0A562IKE3"/>
<dbReference type="EMBL" id="VLKG01000005">
    <property type="protein sequence ID" value="TWH71286.1"/>
    <property type="molecule type" value="Genomic_DNA"/>
</dbReference>
<dbReference type="RefSeq" id="WP_144571290.1">
    <property type="nucleotide sequence ID" value="NZ_VLKG01000005.1"/>
</dbReference>
<protein>
    <submittedName>
        <fullName evidence="2">Uncharacterized protein</fullName>
    </submittedName>
</protein>
<dbReference type="Proteomes" id="UP000319627">
    <property type="component" value="Unassembled WGS sequence"/>
</dbReference>